<feature type="domain" description="General stress protein 17M-like" evidence="4">
    <location>
        <begin position="10"/>
        <end position="83"/>
    </location>
</feature>
<reference evidence="5 6" key="2">
    <citation type="submission" date="2018-03" db="EMBL/GenBank/DDBJ databases">
        <title>The ancient ancestry and fast evolution of plastids.</title>
        <authorList>
            <person name="Moore K.R."/>
            <person name="Magnabosco C."/>
            <person name="Momper L."/>
            <person name="Gold D.A."/>
            <person name="Bosak T."/>
            <person name="Fournier G.P."/>
        </authorList>
    </citation>
    <scope>NUCLEOTIDE SEQUENCE [LARGE SCALE GENOMIC DNA]</scope>
    <source>
        <strain evidence="5 6">ULC007</strain>
    </source>
</reference>
<evidence type="ECO:0000313" key="5">
    <source>
        <dbReference type="EMBL" id="PSB20870.1"/>
    </source>
</evidence>
<evidence type="ECO:0000256" key="2">
    <source>
        <dbReference type="SAM" id="Phobius"/>
    </source>
</evidence>
<comment type="caution">
    <text evidence="5">The sequence shown here is derived from an EMBL/GenBank/DDBJ whole genome shotgun (WGS) entry which is preliminary data.</text>
</comment>
<feature type="transmembrane region" description="Helical" evidence="2">
    <location>
        <begin position="68"/>
        <end position="91"/>
    </location>
</feature>
<evidence type="ECO:0000259" key="3">
    <source>
        <dbReference type="Pfam" id="PF09557"/>
    </source>
</evidence>
<dbReference type="PANTHER" id="PTHR38463:SF1">
    <property type="entry name" value="STRESS RESPONSE PROTEIN YSNF"/>
    <property type="match status" value="1"/>
</dbReference>
<dbReference type="STRING" id="1920490.GCA_001895925_03484"/>
<dbReference type="AlphaFoldDB" id="A0A2T1DK50"/>
<keyword evidence="2" id="KW-0812">Transmembrane</keyword>
<proteinExistence type="predicted"/>
<feature type="region of interest" description="Disordered" evidence="1">
    <location>
        <begin position="325"/>
        <end position="348"/>
    </location>
</feature>
<dbReference type="Proteomes" id="UP000238634">
    <property type="component" value="Unassembled WGS sequence"/>
</dbReference>
<keyword evidence="2" id="KW-1133">Transmembrane helix</keyword>
<dbReference type="InterPro" id="IPR025889">
    <property type="entry name" value="GSP17M-like_dom"/>
</dbReference>
<feature type="transmembrane region" description="Helical" evidence="2">
    <location>
        <begin position="97"/>
        <end position="130"/>
    </location>
</feature>
<dbReference type="Pfam" id="PF11181">
    <property type="entry name" value="YflT"/>
    <property type="match status" value="1"/>
</dbReference>
<organism evidence="5 6">
    <name type="scientific">Phormidesmis priestleyi ULC007</name>
    <dbReference type="NCBI Taxonomy" id="1920490"/>
    <lineage>
        <taxon>Bacteria</taxon>
        <taxon>Bacillati</taxon>
        <taxon>Cyanobacteriota</taxon>
        <taxon>Cyanophyceae</taxon>
        <taxon>Leptolyngbyales</taxon>
        <taxon>Leptolyngbyaceae</taxon>
        <taxon>Phormidesmis</taxon>
    </lineage>
</organism>
<evidence type="ECO:0000259" key="4">
    <source>
        <dbReference type="Pfam" id="PF11181"/>
    </source>
</evidence>
<dbReference type="EMBL" id="PVWG01000004">
    <property type="protein sequence ID" value="PSB20870.1"/>
    <property type="molecule type" value="Genomic_DNA"/>
</dbReference>
<dbReference type="InterPro" id="IPR019060">
    <property type="entry name" value="DUF2382"/>
</dbReference>
<keyword evidence="6" id="KW-1185">Reference proteome</keyword>
<keyword evidence="2" id="KW-0472">Membrane</keyword>
<dbReference type="PANTHER" id="PTHR38463">
    <property type="entry name" value="STRESS RESPONSE PROTEIN YSNF"/>
    <property type="match status" value="1"/>
</dbReference>
<dbReference type="RefSeq" id="WP_073070590.1">
    <property type="nucleotide sequence ID" value="NZ_MPPI01000008.1"/>
</dbReference>
<gene>
    <name evidence="5" type="ORF">C7B65_05525</name>
</gene>
<evidence type="ECO:0000256" key="1">
    <source>
        <dbReference type="SAM" id="MobiDB-lite"/>
    </source>
</evidence>
<reference evidence="5 6" key="1">
    <citation type="submission" date="2018-02" db="EMBL/GenBank/DDBJ databases">
        <authorList>
            <person name="Cohen D.B."/>
            <person name="Kent A.D."/>
        </authorList>
    </citation>
    <scope>NUCLEOTIDE SEQUENCE [LARGE SCALE GENOMIC DNA]</scope>
    <source>
        <strain evidence="5 6">ULC007</strain>
    </source>
</reference>
<dbReference type="OrthoDB" id="462701at2"/>
<sequence length="348" mass="36850">MVLRTHHRAVGTFPTRQAAEQALHDLRASGFSMDRVSVVAKDAGDAGNLSGAETSRGIGNKADEGAKAGAATGGVLGGIAGLLTGLGLLAIPGIGPIMLAGATGTALVTALSGGAIGALAGGLGGALIGLGIPEERAKVYNDRVSRGEYLVMVEGDNAEIARAETVLHRGGIQNWGIYDAPDAVESDTRIDTRAGVATPMADVAQDRINTTDQESVKLYEERLIADKDRVKTGEVSIGKHTETETARVSVPIERERVVIERVTPTDAGATISPEDAHFGGETMRVEVYEETADVHKEAFVREEVSLRKEVDREVVEVNETLRREELTVDTEGHPNMDATQNREGRDRI</sequence>
<feature type="domain" description="DUF2382" evidence="3">
    <location>
        <begin position="217"/>
        <end position="328"/>
    </location>
</feature>
<evidence type="ECO:0000313" key="6">
    <source>
        <dbReference type="Proteomes" id="UP000238634"/>
    </source>
</evidence>
<protein>
    <submittedName>
        <fullName evidence="5">DUF2382 domain-containing protein</fullName>
    </submittedName>
</protein>
<name>A0A2T1DK50_9CYAN</name>
<dbReference type="Pfam" id="PF09557">
    <property type="entry name" value="DUF2382"/>
    <property type="match status" value="1"/>
</dbReference>
<dbReference type="NCBIfam" id="TIGR02271">
    <property type="entry name" value="YsnF/AvaK domain"/>
    <property type="match status" value="1"/>
</dbReference>
<dbReference type="InterPro" id="IPR052967">
    <property type="entry name" value="Stress_Response_Assoc"/>
</dbReference>
<accession>A0A2T1DK50</accession>